<dbReference type="Proteomes" id="UP001154282">
    <property type="component" value="Unassembled WGS sequence"/>
</dbReference>
<evidence type="ECO:0000313" key="3">
    <source>
        <dbReference type="Proteomes" id="UP001154282"/>
    </source>
</evidence>
<dbReference type="PANTHER" id="PTHR37744:SF1">
    <property type="entry name" value="STAR LIPID TRANSFER-LIKE PROTEIN"/>
    <property type="match status" value="1"/>
</dbReference>
<dbReference type="AlphaFoldDB" id="A0AAV0P2I3"/>
<keyword evidence="1" id="KW-1133">Transmembrane helix</keyword>
<reference evidence="2" key="1">
    <citation type="submission" date="2022-08" db="EMBL/GenBank/DDBJ databases">
        <authorList>
            <person name="Gutierrez-Valencia J."/>
        </authorList>
    </citation>
    <scope>NUCLEOTIDE SEQUENCE</scope>
</reference>
<protein>
    <submittedName>
        <fullName evidence="2">Uncharacterized protein</fullName>
    </submittedName>
</protein>
<sequence>MEDANQPAAAGDEIRWVWWGVGSVILTGCGISSLRRGYDGSCGLMPLKAFAIASLFVGSAAAASVSALHASGIHKVVEDFVHAGANLRARLGIPSRPHHHKRNE</sequence>
<evidence type="ECO:0000256" key="1">
    <source>
        <dbReference type="SAM" id="Phobius"/>
    </source>
</evidence>
<accession>A0AAV0P2I3</accession>
<comment type="caution">
    <text evidence="2">The sequence shown here is derived from an EMBL/GenBank/DDBJ whole genome shotgun (WGS) entry which is preliminary data.</text>
</comment>
<dbReference type="PANTHER" id="PTHR37744">
    <property type="entry name" value="STAR LIPID TRANSFER-LIKE PROTEIN"/>
    <property type="match status" value="1"/>
</dbReference>
<keyword evidence="1" id="KW-0472">Membrane</keyword>
<gene>
    <name evidence="2" type="ORF">LITE_LOCUS36432</name>
</gene>
<organism evidence="2 3">
    <name type="scientific">Linum tenue</name>
    <dbReference type="NCBI Taxonomy" id="586396"/>
    <lineage>
        <taxon>Eukaryota</taxon>
        <taxon>Viridiplantae</taxon>
        <taxon>Streptophyta</taxon>
        <taxon>Embryophyta</taxon>
        <taxon>Tracheophyta</taxon>
        <taxon>Spermatophyta</taxon>
        <taxon>Magnoliopsida</taxon>
        <taxon>eudicotyledons</taxon>
        <taxon>Gunneridae</taxon>
        <taxon>Pentapetalae</taxon>
        <taxon>rosids</taxon>
        <taxon>fabids</taxon>
        <taxon>Malpighiales</taxon>
        <taxon>Linaceae</taxon>
        <taxon>Linum</taxon>
    </lineage>
</organism>
<proteinExistence type="predicted"/>
<keyword evidence="1" id="KW-0812">Transmembrane</keyword>
<feature type="transmembrane region" description="Helical" evidence="1">
    <location>
        <begin position="47"/>
        <end position="70"/>
    </location>
</feature>
<evidence type="ECO:0000313" key="2">
    <source>
        <dbReference type="EMBL" id="CAI0465048.1"/>
    </source>
</evidence>
<name>A0AAV0P2I3_9ROSI</name>
<keyword evidence="3" id="KW-1185">Reference proteome</keyword>
<feature type="transmembrane region" description="Helical" evidence="1">
    <location>
        <begin position="16"/>
        <end position="35"/>
    </location>
</feature>
<dbReference type="EMBL" id="CAMGYJ010000008">
    <property type="protein sequence ID" value="CAI0465048.1"/>
    <property type="molecule type" value="Genomic_DNA"/>
</dbReference>